<dbReference type="Gramene" id="ERN05754">
    <property type="protein sequence ID" value="ERN05754"/>
    <property type="gene ID" value="AMTR_s00006p00250940"/>
</dbReference>
<feature type="region of interest" description="Disordered" evidence="14">
    <location>
        <begin position="739"/>
        <end position="766"/>
    </location>
</feature>
<keyword evidence="8 15" id="KW-1133">Transmembrane helix</keyword>
<keyword evidence="12" id="KW-0119">Carbohydrate metabolism</keyword>
<keyword evidence="11" id="KW-0294">Fucose metabolism</keyword>
<evidence type="ECO:0000256" key="10">
    <source>
        <dbReference type="ARBA" id="ARBA00023180"/>
    </source>
</evidence>
<dbReference type="HOGENOM" id="CLU_020836_0_0_1"/>
<feature type="compositionally biased region" description="Acidic residues" evidence="14">
    <location>
        <begin position="757"/>
        <end position="766"/>
    </location>
</feature>
<sequence>MYDILVIFTLSNRREAILALLRFRSRTIQADETRCGPLGSGCCTYPVTIPVLCIVKSDSCSITCLALALASGKRVLFTRTQSKYSAWAWVEYMAQVVQSTTAFYDIALGLVGLVLSVFSLLTHLILARYSGRYLVQNAAAITIFRWKPIFSNVDLRPTSAKYARLWGPVKPLESLHPHANPRTSYKGPDLKNKGFIFIKIRGGFHEIRNSICDVVAIARLLNAALVIPELQSTTSTKGISSRFKSFGYLYNEDQFITSLSKDILVVKGLPKNFKLARKKNEIPVFAPPFSASPKFYLDRVLPVLKQHSVVELLVYDGGCLQALLPSYLEELQRLRCRVSFHALRFRREVQELGNRIVRRLQASGRPFLAYDPGMTKDALAYHGCAECFQDVHSELTQHRRLWMIKHHIINGKLSVDSMLQRLKGSCPLMPEEVGILLRAYGYPSDTIIYVSGGELFGGQRTMIPLHAMFDNVVDRTSLCTPKELSKIYGHEDNQVGPSHLSSIIRQDTKVKPWKIAGPRPRPLPPPPARPKYPYNVEGWWGWVGEMDKEPQLTIEEFRTQAHRLLWEAIDYIVSVEADAFIPGFDRDGMGHPNFASLVMGHRLYQSPASKTFRPNRKLVTKLLEDIREHLYQANSTWLTSVRRHLTKSVIEGLEKASLTAKPLSFLSHPVPECSCLGNMSTKHTPPHSIASKENITLRVDYQCPAWMETRTFMSQPNKDKQEEEDLDEADAIAGKFFQQGRGGGAYANGKEEVQILDQEELEGGDR</sequence>
<evidence type="ECO:0000313" key="17">
    <source>
        <dbReference type="Proteomes" id="UP000017836"/>
    </source>
</evidence>
<evidence type="ECO:0000256" key="14">
    <source>
        <dbReference type="SAM" id="MobiDB-lite"/>
    </source>
</evidence>
<evidence type="ECO:0000256" key="9">
    <source>
        <dbReference type="ARBA" id="ARBA00023136"/>
    </source>
</evidence>
<dbReference type="AlphaFoldDB" id="W1PDI1"/>
<dbReference type="PANTHER" id="PTHR31741">
    <property type="entry name" value="OS02G0726500 PROTEIN-RELATED"/>
    <property type="match status" value="1"/>
</dbReference>
<keyword evidence="5" id="KW-0808">Transferase</keyword>
<protein>
    <recommendedName>
        <fullName evidence="13">O-fucosyltransferase family protein</fullName>
    </recommendedName>
</protein>
<evidence type="ECO:0000256" key="13">
    <source>
        <dbReference type="ARBA" id="ARBA00030350"/>
    </source>
</evidence>
<keyword evidence="10" id="KW-0325">Glycoprotein</keyword>
<evidence type="ECO:0000313" key="16">
    <source>
        <dbReference type="EMBL" id="ERN05754.1"/>
    </source>
</evidence>
<evidence type="ECO:0000256" key="6">
    <source>
        <dbReference type="ARBA" id="ARBA00022692"/>
    </source>
</evidence>
<accession>W1PDI1</accession>
<dbReference type="EMBL" id="KI393980">
    <property type="protein sequence ID" value="ERN05754.1"/>
    <property type="molecule type" value="Genomic_DNA"/>
</dbReference>
<dbReference type="CDD" id="cd11299">
    <property type="entry name" value="O-FucT_plant"/>
    <property type="match status" value="1"/>
</dbReference>
<gene>
    <name evidence="16" type="ORF">AMTR_s00006p00250940</name>
</gene>
<evidence type="ECO:0000256" key="12">
    <source>
        <dbReference type="ARBA" id="ARBA00023277"/>
    </source>
</evidence>
<feature type="transmembrane region" description="Helical" evidence="15">
    <location>
        <begin position="102"/>
        <end position="126"/>
    </location>
</feature>
<dbReference type="PANTHER" id="PTHR31741:SF46">
    <property type="entry name" value="O-FUCOSYLTRANSFERASE 27"/>
    <property type="match status" value="1"/>
</dbReference>
<keyword evidence="9 15" id="KW-0472">Membrane</keyword>
<dbReference type="GO" id="GO:0016757">
    <property type="term" value="F:glycosyltransferase activity"/>
    <property type="evidence" value="ECO:0007669"/>
    <property type="project" value="UniProtKB-KW"/>
</dbReference>
<dbReference type="GO" id="GO:0006004">
    <property type="term" value="P:fucose metabolic process"/>
    <property type="evidence" value="ECO:0007669"/>
    <property type="project" value="UniProtKB-KW"/>
</dbReference>
<name>W1PDI1_AMBTC</name>
<reference evidence="17" key="1">
    <citation type="journal article" date="2013" name="Science">
        <title>The Amborella genome and the evolution of flowering plants.</title>
        <authorList>
            <consortium name="Amborella Genome Project"/>
        </authorList>
    </citation>
    <scope>NUCLEOTIDE SEQUENCE [LARGE SCALE GENOMIC DNA]</scope>
</reference>
<dbReference type="InterPro" id="IPR019378">
    <property type="entry name" value="GDP-Fuc_O-FucTrfase"/>
</dbReference>
<keyword evidence="4" id="KW-0328">Glycosyltransferase</keyword>
<dbReference type="Proteomes" id="UP000017836">
    <property type="component" value="Unassembled WGS sequence"/>
</dbReference>
<evidence type="ECO:0000256" key="11">
    <source>
        <dbReference type="ARBA" id="ARBA00023253"/>
    </source>
</evidence>
<proteinExistence type="inferred from homology"/>
<evidence type="ECO:0000256" key="15">
    <source>
        <dbReference type="SAM" id="Phobius"/>
    </source>
</evidence>
<evidence type="ECO:0000256" key="1">
    <source>
        <dbReference type="ARBA" id="ARBA00004606"/>
    </source>
</evidence>
<keyword evidence="17" id="KW-1185">Reference proteome</keyword>
<keyword evidence="6 15" id="KW-0812">Transmembrane</keyword>
<organism evidence="16 17">
    <name type="scientific">Amborella trichopoda</name>
    <dbReference type="NCBI Taxonomy" id="13333"/>
    <lineage>
        <taxon>Eukaryota</taxon>
        <taxon>Viridiplantae</taxon>
        <taxon>Streptophyta</taxon>
        <taxon>Embryophyta</taxon>
        <taxon>Tracheophyta</taxon>
        <taxon>Spermatophyta</taxon>
        <taxon>Magnoliopsida</taxon>
        <taxon>Amborellales</taxon>
        <taxon>Amborellaceae</taxon>
        <taxon>Amborella</taxon>
    </lineage>
</organism>
<dbReference type="OMA" id="YHANHTW"/>
<evidence type="ECO:0000256" key="5">
    <source>
        <dbReference type="ARBA" id="ARBA00022679"/>
    </source>
</evidence>
<comment type="similarity">
    <text evidence="3">Belongs to the glycosyltransferase GT106 family.</text>
</comment>
<dbReference type="GO" id="GO:0005737">
    <property type="term" value="C:cytoplasm"/>
    <property type="evidence" value="ECO:0000318"/>
    <property type="project" value="GO_Central"/>
</dbReference>
<evidence type="ECO:0000256" key="8">
    <source>
        <dbReference type="ARBA" id="ARBA00022989"/>
    </source>
</evidence>
<dbReference type="InterPro" id="IPR024709">
    <property type="entry name" value="FucosylTrfase_pln"/>
</dbReference>
<keyword evidence="7" id="KW-0735">Signal-anchor</keyword>
<comment type="pathway">
    <text evidence="2">Glycan metabolism.</text>
</comment>
<dbReference type="GO" id="GO:0016020">
    <property type="term" value="C:membrane"/>
    <property type="evidence" value="ECO:0007669"/>
    <property type="project" value="UniProtKB-SubCell"/>
</dbReference>
<evidence type="ECO:0000256" key="7">
    <source>
        <dbReference type="ARBA" id="ARBA00022968"/>
    </source>
</evidence>
<comment type="subcellular location">
    <subcellularLocation>
        <location evidence="1">Membrane</location>
        <topology evidence="1">Single-pass type II membrane protein</topology>
    </subcellularLocation>
</comment>
<dbReference type="eggNOG" id="ENOG502QQP9">
    <property type="taxonomic scope" value="Eukaryota"/>
</dbReference>
<evidence type="ECO:0000256" key="4">
    <source>
        <dbReference type="ARBA" id="ARBA00022676"/>
    </source>
</evidence>
<evidence type="ECO:0000256" key="3">
    <source>
        <dbReference type="ARBA" id="ARBA00007737"/>
    </source>
</evidence>
<dbReference type="Pfam" id="PF10250">
    <property type="entry name" value="O-FucT"/>
    <property type="match status" value="1"/>
</dbReference>
<evidence type="ECO:0000256" key="2">
    <source>
        <dbReference type="ARBA" id="ARBA00004881"/>
    </source>
</evidence>